<reference evidence="1 2" key="1">
    <citation type="submission" date="2017-12" db="EMBL/GenBank/DDBJ databases">
        <title>Comparative genomics of Botrytis spp.</title>
        <authorList>
            <person name="Valero-Jimenez C.A."/>
            <person name="Tapia P."/>
            <person name="Veloso J."/>
            <person name="Silva-Moreno E."/>
            <person name="Staats M."/>
            <person name="Valdes J.H."/>
            <person name="Van Kan J.A.L."/>
        </authorList>
    </citation>
    <scope>NUCLEOTIDE SEQUENCE [LARGE SCALE GENOMIC DNA]</scope>
    <source>
        <strain evidence="1 2">Bt9001</strain>
    </source>
</reference>
<gene>
    <name evidence="1" type="ORF">BTUL_0245g00020</name>
</gene>
<dbReference type="OrthoDB" id="10254221at2759"/>
<proteinExistence type="predicted"/>
<protein>
    <recommendedName>
        <fullName evidence="3">NmrA-like domain-containing protein</fullName>
    </recommendedName>
</protein>
<sequence>MSRNVCISAIDGQTGFLIAELLLTDRKFFSKVDSVCGLALHPASAKCKELQKLGVTIIPHKPGKMKDMAATLKESGADAL</sequence>
<evidence type="ECO:0008006" key="3">
    <source>
        <dbReference type="Google" id="ProtNLM"/>
    </source>
</evidence>
<dbReference type="EMBL" id="PQXH01000245">
    <property type="protein sequence ID" value="TGO07799.1"/>
    <property type="molecule type" value="Genomic_DNA"/>
</dbReference>
<evidence type="ECO:0000313" key="1">
    <source>
        <dbReference type="EMBL" id="TGO07799.1"/>
    </source>
</evidence>
<dbReference type="Proteomes" id="UP000297777">
    <property type="component" value="Unassembled WGS sequence"/>
</dbReference>
<evidence type="ECO:0000313" key="2">
    <source>
        <dbReference type="Proteomes" id="UP000297777"/>
    </source>
</evidence>
<keyword evidence="2" id="KW-1185">Reference proteome</keyword>
<accession>A0A4Z1E984</accession>
<name>A0A4Z1E984_9HELO</name>
<dbReference type="AlphaFoldDB" id="A0A4Z1E984"/>
<organism evidence="1 2">
    <name type="scientific">Botrytis tulipae</name>
    <dbReference type="NCBI Taxonomy" id="87230"/>
    <lineage>
        <taxon>Eukaryota</taxon>
        <taxon>Fungi</taxon>
        <taxon>Dikarya</taxon>
        <taxon>Ascomycota</taxon>
        <taxon>Pezizomycotina</taxon>
        <taxon>Leotiomycetes</taxon>
        <taxon>Helotiales</taxon>
        <taxon>Sclerotiniaceae</taxon>
        <taxon>Botrytis</taxon>
    </lineage>
</organism>
<comment type="caution">
    <text evidence="1">The sequence shown here is derived from an EMBL/GenBank/DDBJ whole genome shotgun (WGS) entry which is preliminary data.</text>
</comment>